<keyword evidence="8" id="KW-0833">Ubl conjugation pathway</keyword>
<dbReference type="InterPro" id="IPR044066">
    <property type="entry name" value="TRIAD_supradom"/>
</dbReference>
<keyword evidence="7" id="KW-0863">Zinc-finger</keyword>
<dbReference type="Gene3D" id="3.30.40.10">
    <property type="entry name" value="Zinc/RING finger domain, C3HC4 (zinc finger)"/>
    <property type="match status" value="1"/>
</dbReference>
<keyword evidence="9" id="KW-0862">Zinc</keyword>
<dbReference type="SMART" id="SM00647">
    <property type="entry name" value="IBR"/>
    <property type="match status" value="1"/>
</dbReference>
<evidence type="ECO:0000256" key="6">
    <source>
        <dbReference type="ARBA" id="ARBA00022737"/>
    </source>
</evidence>
<dbReference type="EC" id="2.3.2.31" evidence="3"/>
<dbReference type="RefSeq" id="XP_021861310.1">
    <property type="nucleotide sequence ID" value="XM_022005618.2"/>
</dbReference>
<accession>A0A9R0K7F0</accession>
<name>A0A9R0K7F0_SPIOL</name>
<dbReference type="InterPro" id="IPR002867">
    <property type="entry name" value="IBR_dom"/>
</dbReference>
<sequence>MKSYVGSKLEEGASQVGCPVPNCFGMLDPEHCKEILTFEAFVRWGKLLCESTIVATQKFYCPFKDCSVLLLVDDESETTVTRSECPSCFRLFCAKCKVGWHHGIECAMYQTLSKDEREGEGVEQFFVIVVDRKDVQAFEI</sequence>
<dbReference type="KEGG" id="soe:110800308"/>
<keyword evidence="4" id="KW-0808">Transferase</keyword>
<dbReference type="InterPro" id="IPR031127">
    <property type="entry name" value="E3_UB_ligase_RBR"/>
</dbReference>
<dbReference type="Pfam" id="PF01485">
    <property type="entry name" value="IBR"/>
    <property type="match status" value="1"/>
</dbReference>
<keyword evidence="11" id="KW-1185">Reference proteome</keyword>
<proteinExistence type="predicted"/>
<dbReference type="GeneID" id="110800308"/>
<dbReference type="PANTHER" id="PTHR11685">
    <property type="entry name" value="RBR FAMILY RING FINGER AND IBR DOMAIN-CONTAINING"/>
    <property type="match status" value="1"/>
</dbReference>
<dbReference type="CDD" id="cd22582">
    <property type="entry name" value="BRcat_RBR_unk"/>
    <property type="match status" value="1"/>
</dbReference>
<dbReference type="PROSITE" id="PS51873">
    <property type="entry name" value="TRIAD"/>
    <property type="match status" value="1"/>
</dbReference>
<evidence type="ECO:0000256" key="2">
    <source>
        <dbReference type="ARBA" id="ARBA00001947"/>
    </source>
</evidence>
<comment type="catalytic activity">
    <reaction evidence="1">
        <text>[E2 ubiquitin-conjugating enzyme]-S-ubiquitinyl-L-cysteine + [acceptor protein]-L-lysine = [E2 ubiquitin-conjugating enzyme]-L-cysteine + [acceptor protein]-N(6)-ubiquitinyl-L-lysine.</text>
        <dbReference type="EC" id="2.3.2.31"/>
    </reaction>
</comment>
<organism evidence="11 12">
    <name type="scientific">Spinacia oleracea</name>
    <name type="common">Spinach</name>
    <dbReference type="NCBI Taxonomy" id="3562"/>
    <lineage>
        <taxon>Eukaryota</taxon>
        <taxon>Viridiplantae</taxon>
        <taxon>Streptophyta</taxon>
        <taxon>Embryophyta</taxon>
        <taxon>Tracheophyta</taxon>
        <taxon>Spermatophyta</taxon>
        <taxon>Magnoliopsida</taxon>
        <taxon>eudicotyledons</taxon>
        <taxon>Gunneridae</taxon>
        <taxon>Pentapetalae</taxon>
        <taxon>Caryophyllales</taxon>
        <taxon>Chenopodiaceae</taxon>
        <taxon>Chenopodioideae</taxon>
        <taxon>Anserineae</taxon>
        <taxon>Spinacia</taxon>
    </lineage>
</organism>
<dbReference type="SUPFAM" id="SSF57850">
    <property type="entry name" value="RING/U-box"/>
    <property type="match status" value="1"/>
</dbReference>
<comment type="cofactor">
    <cofactor evidence="2">
        <name>Zn(2+)</name>
        <dbReference type="ChEBI" id="CHEBI:29105"/>
    </cofactor>
</comment>
<evidence type="ECO:0000256" key="1">
    <source>
        <dbReference type="ARBA" id="ARBA00001798"/>
    </source>
</evidence>
<evidence type="ECO:0000313" key="11">
    <source>
        <dbReference type="Proteomes" id="UP000813463"/>
    </source>
</evidence>
<gene>
    <name evidence="12" type="primary">LOC110800308</name>
</gene>
<evidence type="ECO:0000256" key="8">
    <source>
        <dbReference type="ARBA" id="ARBA00022786"/>
    </source>
</evidence>
<dbReference type="GO" id="GO:0061630">
    <property type="term" value="F:ubiquitin protein ligase activity"/>
    <property type="evidence" value="ECO:0007669"/>
    <property type="project" value="UniProtKB-EC"/>
</dbReference>
<reference evidence="12" key="2">
    <citation type="submission" date="2025-08" db="UniProtKB">
        <authorList>
            <consortium name="RefSeq"/>
        </authorList>
    </citation>
    <scope>IDENTIFICATION</scope>
    <source>
        <tissue evidence="12">Leaf</tissue>
    </source>
</reference>
<keyword evidence="6" id="KW-0677">Repeat</keyword>
<dbReference type="Gene3D" id="2.20.25.20">
    <property type="match status" value="1"/>
</dbReference>
<dbReference type="GO" id="GO:0008270">
    <property type="term" value="F:zinc ion binding"/>
    <property type="evidence" value="ECO:0007669"/>
    <property type="project" value="UniProtKB-KW"/>
</dbReference>
<evidence type="ECO:0000259" key="10">
    <source>
        <dbReference type="PROSITE" id="PS51873"/>
    </source>
</evidence>
<keyword evidence="5" id="KW-0479">Metal-binding</keyword>
<evidence type="ECO:0000256" key="3">
    <source>
        <dbReference type="ARBA" id="ARBA00012251"/>
    </source>
</evidence>
<evidence type="ECO:0000256" key="9">
    <source>
        <dbReference type="ARBA" id="ARBA00022833"/>
    </source>
</evidence>
<dbReference type="InterPro" id="IPR013083">
    <property type="entry name" value="Znf_RING/FYVE/PHD"/>
</dbReference>
<evidence type="ECO:0000256" key="4">
    <source>
        <dbReference type="ARBA" id="ARBA00022679"/>
    </source>
</evidence>
<evidence type="ECO:0000256" key="5">
    <source>
        <dbReference type="ARBA" id="ARBA00022723"/>
    </source>
</evidence>
<protein>
    <recommendedName>
        <fullName evidence="3">RBR-type E3 ubiquitin transferase</fullName>
        <ecNumber evidence="3">2.3.2.31</ecNumber>
    </recommendedName>
</protein>
<dbReference type="OrthoDB" id="10009520at2759"/>
<dbReference type="AlphaFoldDB" id="A0A9R0K7F0"/>
<reference evidence="11" key="1">
    <citation type="journal article" date="2021" name="Nat. Commun.">
        <title>Genomic analyses provide insights into spinach domestication and the genetic basis of agronomic traits.</title>
        <authorList>
            <person name="Cai X."/>
            <person name="Sun X."/>
            <person name="Xu C."/>
            <person name="Sun H."/>
            <person name="Wang X."/>
            <person name="Ge C."/>
            <person name="Zhang Z."/>
            <person name="Wang Q."/>
            <person name="Fei Z."/>
            <person name="Jiao C."/>
            <person name="Wang Q."/>
        </authorList>
    </citation>
    <scope>NUCLEOTIDE SEQUENCE [LARGE SCALE GENOMIC DNA]</scope>
    <source>
        <strain evidence="11">cv. Varoflay</strain>
    </source>
</reference>
<evidence type="ECO:0000313" key="12">
    <source>
        <dbReference type="RefSeq" id="XP_021861310.1"/>
    </source>
</evidence>
<feature type="domain" description="RING-type" evidence="10">
    <location>
        <begin position="1"/>
        <end position="140"/>
    </location>
</feature>
<dbReference type="GO" id="GO:0016567">
    <property type="term" value="P:protein ubiquitination"/>
    <property type="evidence" value="ECO:0007669"/>
    <property type="project" value="InterPro"/>
</dbReference>
<dbReference type="Proteomes" id="UP000813463">
    <property type="component" value="Chromosome 5"/>
</dbReference>
<evidence type="ECO:0000256" key="7">
    <source>
        <dbReference type="ARBA" id="ARBA00022771"/>
    </source>
</evidence>